<sequence>MAQLRIIRSRSKQAPSITSEDPWRNDNPFGPPTMTRSFSSHTIRRLREALAKWSPASLAEKELLRKKNQYKIPLTHRNVDNFVTEQLCNEAIRPNQRTPEIQVVEWLQHVA</sequence>
<reference evidence="2 3" key="1">
    <citation type="journal article" date="2013" name="PLoS ONE">
        <title>Genomic and secretomic analyses reveal unique features of the lignocellulolytic enzyme system of Penicillium decumbens.</title>
        <authorList>
            <person name="Liu G."/>
            <person name="Zhang L."/>
            <person name="Wei X."/>
            <person name="Zou G."/>
            <person name="Qin Y."/>
            <person name="Ma L."/>
            <person name="Li J."/>
            <person name="Zheng H."/>
            <person name="Wang S."/>
            <person name="Wang C."/>
            <person name="Xun L."/>
            <person name="Zhao G.-P."/>
            <person name="Zhou Z."/>
            <person name="Qu Y."/>
        </authorList>
    </citation>
    <scope>NUCLEOTIDE SEQUENCE [LARGE SCALE GENOMIC DNA]</scope>
    <source>
        <strain evidence="3">114-2 / CGMCC 5302</strain>
    </source>
</reference>
<dbReference type="AlphaFoldDB" id="S7ZAZ8"/>
<name>S7ZAZ8_PENO1</name>
<evidence type="ECO:0000313" key="3">
    <source>
        <dbReference type="Proteomes" id="UP000019376"/>
    </source>
</evidence>
<protein>
    <submittedName>
        <fullName evidence="2">Uncharacterized protein</fullName>
    </submittedName>
</protein>
<dbReference type="HOGENOM" id="CLU_140463_0_0_1"/>
<dbReference type="Proteomes" id="UP000019376">
    <property type="component" value="Unassembled WGS sequence"/>
</dbReference>
<gene>
    <name evidence="2" type="ORF">PDE_00772</name>
</gene>
<proteinExistence type="predicted"/>
<keyword evidence="3" id="KW-1185">Reference proteome</keyword>
<evidence type="ECO:0000313" key="2">
    <source>
        <dbReference type="EMBL" id="EPS25836.1"/>
    </source>
</evidence>
<dbReference type="STRING" id="933388.S7ZAZ8"/>
<dbReference type="PhylomeDB" id="S7ZAZ8"/>
<feature type="region of interest" description="Disordered" evidence="1">
    <location>
        <begin position="1"/>
        <end position="40"/>
    </location>
</feature>
<organism evidence="2 3">
    <name type="scientific">Penicillium oxalicum (strain 114-2 / CGMCC 5302)</name>
    <name type="common">Penicillium decumbens</name>
    <dbReference type="NCBI Taxonomy" id="933388"/>
    <lineage>
        <taxon>Eukaryota</taxon>
        <taxon>Fungi</taxon>
        <taxon>Dikarya</taxon>
        <taxon>Ascomycota</taxon>
        <taxon>Pezizomycotina</taxon>
        <taxon>Eurotiomycetes</taxon>
        <taxon>Eurotiomycetidae</taxon>
        <taxon>Eurotiales</taxon>
        <taxon>Aspergillaceae</taxon>
        <taxon>Penicillium</taxon>
    </lineage>
</organism>
<accession>S7ZAZ8</accession>
<dbReference type="OrthoDB" id="4223756at2759"/>
<evidence type="ECO:0000256" key="1">
    <source>
        <dbReference type="SAM" id="MobiDB-lite"/>
    </source>
</evidence>
<dbReference type="EMBL" id="KB644408">
    <property type="protein sequence ID" value="EPS25836.1"/>
    <property type="molecule type" value="Genomic_DNA"/>
</dbReference>